<dbReference type="InterPro" id="IPR003409">
    <property type="entry name" value="MORN"/>
</dbReference>
<sequence>MSLKTWYIIYLTRGKTMKKIIFLFTLLGSSCIYTVVAADVLFLASNNACTQQEPEYKEKTYKRRASFKGYYVCGKRNGKGVYIYPDQSSYDGSWKDGKKNGYGVYYWPSGNVYRGEWKDNQQHGKGTLTFADGGEFEGYWKYGKVVTNESEQSFIARLQYFIDQGVAILDSSEFKRNFITLYRNPKNNQALCYFGLCNMPGAADELARIKTVLSKNHRINVEDFIQSSTFKQDLIDIVNLVGAPESDYKMTEFEEEYNNLMNETRSKVETYIDEYLDGSTLLQLIDNEKDIKFIPSSENSISICYNGKENILLFSFCQGGDVFIFNKDKELLVKLIETIMAIKPSSKYITKAHPLYSSYPNLLKIYKKKAMTM</sequence>
<reference evidence="2 3" key="1">
    <citation type="submission" date="2016-10" db="EMBL/GenBank/DDBJ databases">
        <authorList>
            <person name="de Groot N.N."/>
        </authorList>
    </citation>
    <scope>NUCLEOTIDE SEQUENCE [LARGE SCALE GENOMIC DNA]</scope>
    <source>
        <strain evidence="2">MBHS1</strain>
    </source>
</reference>
<dbReference type="PANTHER" id="PTHR43215:SF14">
    <property type="entry name" value="RADIAL SPOKE HEAD 1 HOMOLOG"/>
    <property type="match status" value="1"/>
</dbReference>
<dbReference type="SUPFAM" id="SSF82185">
    <property type="entry name" value="Histone H3 K4-specific methyltransferase SET7/9 N-terminal domain"/>
    <property type="match status" value="1"/>
</dbReference>
<evidence type="ECO:0000256" key="1">
    <source>
        <dbReference type="ARBA" id="ARBA00022737"/>
    </source>
</evidence>
<dbReference type="Proteomes" id="UP000236724">
    <property type="component" value="Unassembled WGS sequence"/>
</dbReference>
<dbReference type="Pfam" id="PF02493">
    <property type="entry name" value="MORN"/>
    <property type="match status" value="3"/>
</dbReference>
<accession>A0A1H6F9F6</accession>
<dbReference type="AlphaFoldDB" id="A0A1H6F9F6"/>
<dbReference type="Gene3D" id="2.20.110.10">
    <property type="entry name" value="Histone H3 K4-specific methyltransferase SET7/9 N-terminal domain"/>
    <property type="match status" value="2"/>
</dbReference>
<evidence type="ECO:0000313" key="3">
    <source>
        <dbReference type="Proteomes" id="UP000236724"/>
    </source>
</evidence>
<dbReference type="SMART" id="SM00698">
    <property type="entry name" value="MORN"/>
    <property type="match status" value="3"/>
</dbReference>
<dbReference type="EMBL" id="FMSV02000504">
    <property type="protein sequence ID" value="SEH06750.1"/>
    <property type="molecule type" value="Genomic_DNA"/>
</dbReference>
<dbReference type="PANTHER" id="PTHR43215">
    <property type="entry name" value="RADIAL SPOKE HEAD 1 HOMOLOG"/>
    <property type="match status" value="1"/>
</dbReference>
<dbReference type="PROSITE" id="PS51257">
    <property type="entry name" value="PROKAR_LIPOPROTEIN"/>
    <property type="match status" value="1"/>
</dbReference>
<protein>
    <submittedName>
        <fullName evidence="2">MORN repeat protein</fullName>
    </submittedName>
</protein>
<keyword evidence="1" id="KW-0677">Repeat</keyword>
<evidence type="ECO:0000313" key="2">
    <source>
        <dbReference type="EMBL" id="SEH06750.1"/>
    </source>
</evidence>
<name>A0A1H6F9F6_9GAMM</name>
<gene>
    <name evidence="2" type="ORF">MBHS_02616</name>
</gene>
<proteinExistence type="predicted"/>
<keyword evidence="3" id="KW-1185">Reference proteome</keyword>
<organism evidence="2 3">
    <name type="scientific">Candidatus Venteria ishoeyi</name>
    <dbReference type="NCBI Taxonomy" id="1899563"/>
    <lineage>
        <taxon>Bacteria</taxon>
        <taxon>Pseudomonadati</taxon>
        <taxon>Pseudomonadota</taxon>
        <taxon>Gammaproteobacteria</taxon>
        <taxon>Thiotrichales</taxon>
        <taxon>Thiotrichaceae</taxon>
        <taxon>Venteria</taxon>
    </lineage>
</organism>